<proteinExistence type="predicted"/>
<dbReference type="Proteomes" id="UP000222888">
    <property type="component" value="Segment"/>
</dbReference>
<dbReference type="KEGG" id="vg:40079306"/>
<accession>A0A0U4B1R1</accession>
<evidence type="ECO:0000313" key="1">
    <source>
        <dbReference type="EMBL" id="ALY08653.1"/>
    </source>
</evidence>
<keyword evidence="2" id="KW-1185">Reference proteome</keyword>
<protein>
    <submittedName>
        <fullName evidence="1">Uncharacterized protein</fullName>
    </submittedName>
</protein>
<dbReference type="GeneID" id="40079306"/>
<name>A0A0U4B1R1_9CAUD</name>
<sequence length="185" mass="21677">MTTGTLDDVYLEWLYKQAIGSTRDANPARSFWKLSKQLYSIPFEWLISNDDNRAEDGKCLRDEFVAENDIQDIDADWMDLDCSMLEMLIALARRASFESSGEPGDWFWHFLRTMGIDQYSDLRFNNHVSVEIAHTVERIIYRKYGRNGDGGLFPLRNVTKDQRTAELWEQMAFYLREGNYIEHGP</sequence>
<organism evidence="1 2">
    <name type="scientific">Arthrobacter phage CapnMurica</name>
    <dbReference type="NCBI Taxonomy" id="1772294"/>
    <lineage>
        <taxon>Viruses</taxon>
        <taxon>Duplodnaviria</taxon>
        <taxon>Heunggongvirae</taxon>
        <taxon>Uroviricota</taxon>
        <taxon>Caudoviricetes</taxon>
        <taxon>Gordonvirus</taxon>
        <taxon>Gordonvirus captnmurica</taxon>
    </lineage>
</organism>
<gene>
    <name evidence="1" type="primary">53</name>
    <name evidence="1" type="ORF">CAPNMURICA_53</name>
</gene>
<dbReference type="OrthoDB" id="15519at10239"/>
<dbReference type="RefSeq" id="YP_009603426.1">
    <property type="nucleotide sequence ID" value="NC_041951.1"/>
</dbReference>
<dbReference type="EMBL" id="KU160641">
    <property type="protein sequence ID" value="ALY08653.1"/>
    <property type="molecule type" value="Genomic_DNA"/>
</dbReference>
<evidence type="ECO:0000313" key="2">
    <source>
        <dbReference type="Proteomes" id="UP000222888"/>
    </source>
</evidence>
<reference evidence="1 2" key="1">
    <citation type="submission" date="2015-11" db="EMBL/GenBank/DDBJ databases">
        <authorList>
            <person name="Amegashie A.K."/>
            <person name="Borst K.R."/>
            <person name="Casazza W.J."/>
            <person name="Chen K.H."/>
            <person name="Evans D.R."/>
            <person name="Huang J."/>
            <person name="Kaku B.M."/>
            <person name="Khetarpal S.K."/>
            <person name="Keifer M.E."/>
            <person name="Kolev H.M."/>
            <person name="McDonald H.N."/>
            <person name="Nkangabwa M.S."/>
            <person name="Rickstrew G.A."/>
            <person name="Schlossman J.R."/>
            <person name="Tender C.M."/>
            <person name="Thomas C.G."/>
            <person name="Vanderveen L.N."/>
            <person name="Varma R.N."/>
            <person name="Wong N."/>
            <person name="Zhang C.W."/>
            <person name="Cutting C.L."/>
            <person name="Davison P.A."/>
            <person name="Braun M.A."/>
            <person name="Lopez A.J."/>
            <person name="Jarvik J.W."/>
            <person name="Bradley K.W."/>
            <person name="Asai D.J."/>
            <person name="Bowman C.A."/>
            <person name="Russell D.A."/>
            <person name="Pope W.H."/>
            <person name="Jacobs-Sera D."/>
            <person name="Hendrix R.W."/>
            <person name="Hatfull G.F."/>
        </authorList>
    </citation>
    <scope>NUCLEOTIDE SEQUENCE [LARGE SCALE GENOMIC DNA]</scope>
</reference>